<dbReference type="Proteomes" id="UP000258309">
    <property type="component" value="Unassembled WGS sequence"/>
</dbReference>
<protein>
    <recommendedName>
        <fullName evidence="5">Non-hemolytic phospholipase C</fullName>
    </recommendedName>
</protein>
<reference evidence="3 4" key="1">
    <citation type="submission" date="2018-05" db="EMBL/GenBank/DDBJ databases">
        <title>Draft genome sequence of Scytalidium lignicola DSM 105466, a ubiquitous saprotrophic fungus.</title>
        <authorList>
            <person name="Buettner E."/>
            <person name="Gebauer A.M."/>
            <person name="Hofrichter M."/>
            <person name="Liers C."/>
            <person name="Kellner H."/>
        </authorList>
    </citation>
    <scope>NUCLEOTIDE SEQUENCE [LARGE SCALE GENOMIC DNA]</scope>
    <source>
        <strain evidence="3 4">DSM 105466</strain>
    </source>
</reference>
<accession>A0A3E2HEL2</accession>
<dbReference type="PANTHER" id="PTHR31956:SF1">
    <property type="entry name" value="NON-SPECIFIC PHOSPHOLIPASE C1"/>
    <property type="match status" value="1"/>
</dbReference>
<sequence>MLFSVIVLGLATTASAGGLTDIKHVVLFMQENRAFDHYFGTMAGVRGFSDPNVQVNPDGRTCWQQIVTPDLSNVTTTLMPWYLNYLGGTWNYSNTCTGAGQNSFQDNHAALNHDLNNMWAVNNTPQSWGHFQREDIPVQFAIQEAWTIADMYQEGVIAATEPNRVMWMTGSINTPGGPQSPSQGGAVLDNNGTPGCEAVEFPENFTLWDPLKPNEGYGFACFPFNWKTVPEFHQDAGVSWMVYQDVDNYGDDALSSFFYADAEAGTLPQDGGWLQQQVINAVVNGAAYNETVLMISYDETGGWGDHVTPFHSPENTPGEWMNVENDVFGYIGNVYTGPGFRVPFTIISPWTRGGHVFTEHTDHNSQIMFVEAWLEALGYEGVVTDQMSSWRRTHMSNLLNAFDFDNPDYSIPVIPTATVPSEDADGNWDAADVCQGIFGTPPPKPPPPYGPENANLDPSTLSEEGFKHVRGYLTEGRCLVFEMNGYALTALNGASDITGSKSTSKHESINQRWVIHATGGTATDGGEGAGTFVITSAVDGKYIASHTSLAKLRSGAETYTIAYTANGAGYALQKENGKYLSIDTEGTIIITSKPASFSVYSVTYQS</sequence>
<dbReference type="STRING" id="5539.A0A3E2HEL2"/>
<dbReference type="InterPro" id="IPR017850">
    <property type="entry name" value="Alkaline_phosphatase_core_sf"/>
</dbReference>
<dbReference type="GO" id="GO:0042578">
    <property type="term" value="F:phosphoric ester hydrolase activity"/>
    <property type="evidence" value="ECO:0007669"/>
    <property type="project" value="UniProtKB-ARBA"/>
</dbReference>
<feature type="non-terminal residue" evidence="3">
    <location>
        <position position="606"/>
    </location>
</feature>
<evidence type="ECO:0000256" key="2">
    <source>
        <dbReference type="SAM" id="SignalP"/>
    </source>
</evidence>
<dbReference type="Gene3D" id="3.40.720.10">
    <property type="entry name" value="Alkaline Phosphatase, subunit A"/>
    <property type="match status" value="2"/>
</dbReference>
<comment type="caution">
    <text evidence="3">The sequence shown here is derived from an EMBL/GenBank/DDBJ whole genome shotgun (WGS) entry which is preliminary data.</text>
</comment>
<evidence type="ECO:0000313" key="4">
    <source>
        <dbReference type="Proteomes" id="UP000258309"/>
    </source>
</evidence>
<evidence type="ECO:0000313" key="3">
    <source>
        <dbReference type="EMBL" id="RFU31593.1"/>
    </source>
</evidence>
<gene>
    <name evidence="3" type="ORF">B7463_g4716</name>
</gene>
<name>A0A3E2HEL2_SCYLI</name>
<dbReference type="OrthoDB" id="5135119at2759"/>
<organism evidence="3 4">
    <name type="scientific">Scytalidium lignicola</name>
    <name type="common">Hyphomycete</name>
    <dbReference type="NCBI Taxonomy" id="5539"/>
    <lineage>
        <taxon>Eukaryota</taxon>
        <taxon>Fungi</taxon>
        <taxon>Dikarya</taxon>
        <taxon>Ascomycota</taxon>
        <taxon>Pezizomycotina</taxon>
        <taxon>Leotiomycetes</taxon>
        <taxon>Leotiomycetes incertae sedis</taxon>
        <taxon>Scytalidium</taxon>
    </lineage>
</organism>
<keyword evidence="2" id="KW-0732">Signal</keyword>
<dbReference type="CDD" id="cd16014">
    <property type="entry name" value="PLC"/>
    <property type="match status" value="1"/>
</dbReference>
<proteinExistence type="predicted"/>
<keyword evidence="1" id="KW-0378">Hydrolase</keyword>
<evidence type="ECO:0000256" key="1">
    <source>
        <dbReference type="ARBA" id="ARBA00022801"/>
    </source>
</evidence>
<feature type="non-terminal residue" evidence="3">
    <location>
        <position position="1"/>
    </location>
</feature>
<dbReference type="PANTHER" id="PTHR31956">
    <property type="entry name" value="NON-SPECIFIC PHOSPHOLIPASE C4-RELATED"/>
    <property type="match status" value="1"/>
</dbReference>
<dbReference type="AlphaFoldDB" id="A0A3E2HEL2"/>
<evidence type="ECO:0008006" key="5">
    <source>
        <dbReference type="Google" id="ProtNLM"/>
    </source>
</evidence>
<feature type="chain" id="PRO_5017762236" description="Non-hemolytic phospholipase C" evidence="2">
    <location>
        <begin position="17"/>
        <end position="606"/>
    </location>
</feature>
<dbReference type="OMA" id="LKPWHIN"/>
<dbReference type="EMBL" id="NCSJ02000072">
    <property type="protein sequence ID" value="RFU31593.1"/>
    <property type="molecule type" value="Genomic_DNA"/>
</dbReference>
<dbReference type="SUPFAM" id="SSF50405">
    <property type="entry name" value="Actin-crosslinking proteins"/>
    <property type="match status" value="1"/>
</dbReference>
<feature type="signal peptide" evidence="2">
    <location>
        <begin position="1"/>
        <end position="16"/>
    </location>
</feature>
<keyword evidence="4" id="KW-1185">Reference proteome</keyword>
<dbReference type="InterPro" id="IPR007312">
    <property type="entry name" value="Phosphoesterase"/>
</dbReference>
<dbReference type="InterPro" id="IPR008999">
    <property type="entry name" value="Actin-crosslinking"/>
</dbReference>
<dbReference type="Pfam" id="PF04185">
    <property type="entry name" value="Phosphoesterase"/>
    <property type="match status" value="2"/>
</dbReference>